<organism evidence="1 2">
    <name type="scientific">Caulobacter hibisci</name>
    <dbReference type="NCBI Taxonomy" id="2035993"/>
    <lineage>
        <taxon>Bacteria</taxon>
        <taxon>Pseudomonadati</taxon>
        <taxon>Pseudomonadota</taxon>
        <taxon>Alphaproteobacteria</taxon>
        <taxon>Caulobacterales</taxon>
        <taxon>Caulobacteraceae</taxon>
        <taxon>Caulobacter</taxon>
    </lineage>
</organism>
<proteinExistence type="predicted"/>
<dbReference type="EMBL" id="JADWOX010000007">
    <property type="protein sequence ID" value="MBI1684469.1"/>
    <property type="molecule type" value="Genomic_DNA"/>
</dbReference>
<name>A0ABS0SXY6_9CAUL</name>
<accession>A0ABS0SXY6</accession>
<evidence type="ECO:0000313" key="2">
    <source>
        <dbReference type="Proteomes" id="UP000639859"/>
    </source>
</evidence>
<reference evidence="1 2" key="1">
    <citation type="submission" date="2020-11" db="EMBL/GenBank/DDBJ databases">
        <title>genome sequence of strain KACC 18849.</title>
        <authorList>
            <person name="Gao J."/>
            <person name="Zhang X."/>
        </authorList>
    </citation>
    <scope>NUCLEOTIDE SEQUENCE [LARGE SCALE GENOMIC DNA]</scope>
    <source>
        <strain evidence="1 2">KACC 18849</strain>
    </source>
</reference>
<dbReference type="Proteomes" id="UP000639859">
    <property type="component" value="Unassembled WGS sequence"/>
</dbReference>
<sequence length="138" mass="14817">MIMGIASVLDVGMKVLDRVLPDQQAKAAAQLELMKLAQQGELASLSAETDLARGQLAVNEAEARNPSLFVSGWRPFIGWVGGAGLAYTYLLRPILNPWVTKWTGVPMEALDLGELMVLLTGMLGLGGLRTVERLKGKA</sequence>
<protein>
    <submittedName>
        <fullName evidence="1">Holin family protein</fullName>
    </submittedName>
</protein>
<evidence type="ECO:0000313" key="1">
    <source>
        <dbReference type="EMBL" id="MBI1684469.1"/>
    </source>
</evidence>
<keyword evidence="2" id="KW-1185">Reference proteome</keyword>
<comment type="caution">
    <text evidence="1">The sequence shown here is derived from an EMBL/GenBank/DDBJ whole genome shotgun (WGS) entry which is preliminary data.</text>
</comment>
<gene>
    <name evidence="1" type="ORF">I4Q42_12395</name>
</gene>
<dbReference type="Pfam" id="PF11351">
    <property type="entry name" value="GTA_holin_3TM"/>
    <property type="match status" value="1"/>
</dbReference>
<dbReference type="InterPro" id="IPR021497">
    <property type="entry name" value="GTA_holin_3TM"/>
</dbReference>